<reference evidence="2" key="1">
    <citation type="submission" date="2022-11" db="UniProtKB">
        <authorList>
            <consortium name="WormBaseParasite"/>
        </authorList>
    </citation>
    <scope>IDENTIFICATION</scope>
</reference>
<dbReference type="Proteomes" id="UP000887580">
    <property type="component" value="Unplaced"/>
</dbReference>
<accession>A0AC35GDI1</accession>
<dbReference type="WBParaSite" id="PS1159_v2.g4137.t1">
    <property type="protein sequence ID" value="PS1159_v2.g4137.t1"/>
    <property type="gene ID" value="PS1159_v2.g4137"/>
</dbReference>
<organism evidence="1 2">
    <name type="scientific">Panagrolaimus sp. PS1159</name>
    <dbReference type="NCBI Taxonomy" id="55785"/>
    <lineage>
        <taxon>Eukaryota</taxon>
        <taxon>Metazoa</taxon>
        <taxon>Ecdysozoa</taxon>
        <taxon>Nematoda</taxon>
        <taxon>Chromadorea</taxon>
        <taxon>Rhabditida</taxon>
        <taxon>Tylenchina</taxon>
        <taxon>Panagrolaimomorpha</taxon>
        <taxon>Panagrolaimoidea</taxon>
        <taxon>Panagrolaimidae</taxon>
        <taxon>Panagrolaimus</taxon>
    </lineage>
</organism>
<protein>
    <submittedName>
        <fullName evidence="2">Protein kinase C</fullName>
    </submittedName>
</protein>
<name>A0AC35GDI1_9BILA</name>
<sequence length="792" mass="88164">MSSSSMSGSFNSTIPSSGIFEFPGPSDNNSSMQVGPALITITLQYGSLKEIIVLERTQDPQAYAIFREKARQLAERQFLESNSSSSNLMGPGPSVTEIQLFVHDYQSPQFLHPLSTLAQLDNGSVVEVIRLDRNERITRPHSLNVTSYRTPTFCDYCGEILVGIMKQGLQCSLCKCNFHKRCAFAPRNNCAKNELAPNTFLAGAGAFVEPPTTPSSSSSTNGPQFALPHTLSVHSYKTPTVCKVCDKLLLGLFKQGLRCRDCEVNVHKKCANQLPMNCQISENAITPTFDQMSMGDSASLVSATGDSDAIMYQTSIDADSMIPLSRLPGQASTRAGRPGPIAEGWMIHFVITESDRRLRHYWILSNGGISMYNEYTDGGVNPSRVYKTIPLSTIIALVPYDGPPVDDRFAPHFFEIRTTSNVTYCVGENFEALLSGPPTKLPRHASTQPPSNVRAWFTALQKALQPPTLRTDPNNAEPALQFSQIYQILSDKVLGSGQFGTVYSSVHRQTGREVAVKVIGKDRFSKKTNSGVETLKSEVAILQNIDHYGIIKLESMFETKDKIFVVMEKMNGDMLEMILSQATGKLDERATKFLILQILSALRYLHSRGIAHCDLKPENVLLSDLGNKFPQTKLCDFGYARFIGDAQFRKTIVGTPAYLAPEVLQKKGYNKSLDVWSVGVIVYVTLSGTFPFNDGEEISDQIQNAAFMFPNETWKHISPQAVDLIQRLLRLQIEERLTIDECIRHPWLNDHDVYVDLRELEIRLGTGRYLTSVEEDQKHTIQLQLRGIQPFS</sequence>
<proteinExistence type="predicted"/>
<evidence type="ECO:0000313" key="2">
    <source>
        <dbReference type="WBParaSite" id="PS1159_v2.g4137.t1"/>
    </source>
</evidence>
<evidence type="ECO:0000313" key="1">
    <source>
        <dbReference type="Proteomes" id="UP000887580"/>
    </source>
</evidence>